<accession>A0A8S9SDJ4</accession>
<organism evidence="1 2">
    <name type="scientific">Brassica cretica</name>
    <name type="common">Mustard</name>
    <dbReference type="NCBI Taxonomy" id="69181"/>
    <lineage>
        <taxon>Eukaryota</taxon>
        <taxon>Viridiplantae</taxon>
        <taxon>Streptophyta</taxon>
        <taxon>Embryophyta</taxon>
        <taxon>Tracheophyta</taxon>
        <taxon>Spermatophyta</taxon>
        <taxon>Magnoliopsida</taxon>
        <taxon>eudicotyledons</taxon>
        <taxon>Gunneridae</taxon>
        <taxon>Pentapetalae</taxon>
        <taxon>rosids</taxon>
        <taxon>malvids</taxon>
        <taxon>Brassicales</taxon>
        <taxon>Brassicaceae</taxon>
        <taxon>Brassiceae</taxon>
        <taxon>Brassica</taxon>
    </lineage>
</organism>
<protein>
    <submittedName>
        <fullName evidence="1">Uncharacterized protein</fullName>
    </submittedName>
</protein>
<dbReference type="EMBL" id="QGKX02000004">
    <property type="protein sequence ID" value="KAF3599566.1"/>
    <property type="molecule type" value="Genomic_DNA"/>
</dbReference>
<dbReference type="AlphaFoldDB" id="A0A8S9SDJ4"/>
<dbReference type="Proteomes" id="UP000712600">
    <property type="component" value="Unassembled WGS sequence"/>
</dbReference>
<evidence type="ECO:0000313" key="2">
    <source>
        <dbReference type="Proteomes" id="UP000712600"/>
    </source>
</evidence>
<name>A0A8S9SDJ4_BRACR</name>
<sequence>MVREEEDSLVREEKKIHRRRLVLSTPSSPGAVVTDLNLVASANYTRRCHPSSHFSDPYSPVSLFTVPPPLLVTTLVISLSHSLSLSLSFCFEFILVTGRWTRQMSLMEEEVAEPLCDWNTVT</sequence>
<proteinExistence type="predicted"/>
<evidence type="ECO:0000313" key="1">
    <source>
        <dbReference type="EMBL" id="KAF3599566.1"/>
    </source>
</evidence>
<reference evidence="1" key="1">
    <citation type="submission" date="2019-12" db="EMBL/GenBank/DDBJ databases">
        <title>Genome sequencing and annotation of Brassica cretica.</title>
        <authorList>
            <person name="Studholme D.J."/>
            <person name="Sarris P."/>
        </authorList>
    </citation>
    <scope>NUCLEOTIDE SEQUENCE</scope>
    <source>
        <strain evidence="1">PFS-109/04</strain>
        <tissue evidence="1">Leaf</tissue>
    </source>
</reference>
<gene>
    <name evidence="1" type="ORF">F2Q69_00035993</name>
</gene>
<comment type="caution">
    <text evidence="1">The sequence shown here is derived from an EMBL/GenBank/DDBJ whole genome shotgun (WGS) entry which is preliminary data.</text>
</comment>